<accession>A0AA97BNM7</accession>
<dbReference type="InterPro" id="IPR041049">
    <property type="entry name" value="DUF5615"/>
</dbReference>
<feature type="domain" description="DUF5615" evidence="1">
    <location>
        <begin position="1"/>
        <end position="110"/>
    </location>
</feature>
<dbReference type="EMBL" id="CP053540">
    <property type="protein sequence ID" value="WOB45732.1"/>
    <property type="molecule type" value="Genomic_DNA"/>
</dbReference>
<evidence type="ECO:0000313" key="2">
    <source>
        <dbReference type="EMBL" id="WOB45732.1"/>
    </source>
</evidence>
<dbReference type="Pfam" id="PF18480">
    <property type="entry name" value="DUF5615"/>
    <property type="match status" value="1"/>
</dbReference>
<dbReference type="RefSeq" id="WP_420156346.1">
    <property type="nucleotide sequence ID" value="NZ_CP053540.1"/>
</dbReference>
<protein>
    <submittedName>
        <fullName evidence="2">DUF5615 family PIN-like protein</fullName>
    </submittedName>
</protein>
<sequence length="121" mass="13479">MNILIDMNLSPDWVPVFARHEIEAIHWSTVGDPGASDRTIMQWARDSGYVVFTHDLDFGALLAATQANGPSVIQVRTQNVLPTHLENTVISVIHQFRTLLESGALITVDESRSRVRVLPFS</sequence>
<reference evidence="2" key="1">
    <citation type="submission" date="2020-05" db="EMBL/GenBank/DDBJ databases">
        <authorList>
            <person name="Zhu T."/>
            <person name="Keshari N."/>
            <person name="Lu X."/>
        </authorList>
    </citation>
    <scope>NUCLEOTIDE SEQUENCE</scope>
    <source>
        <strain evidence="2">NK1-22</strain>
    </source>
</reference>
<dbReference type="AlphaFoldDB" id="A0AA97BNM7"/>
<dbReference type="KEGG" id="tog:HNI00_10310"/>
<gene>
    <name evidence="2" type="ORF">HNI00_10310</name>
</gene>
<evidence type="ECO:0000259" key="1">
    <source>
        <dbReference type="Pfam" id="PF18480"/>
    </source>
</evidence>
<name>A0AA97BNM7_9CYAN</name>
<organism evidence="2">
    <name type="scientific">Thermoleptolyngbya oregonensis NK1-22</name>
    <dbReference type="NCBI Taxonomy" id="2547457"/>
    <lineage>
        <taxon>Bacteria</taxon>
        <taxon>Bacillati</taxon>
        <taxon>Cyanobacteriota</taxon>
        <taxon>Cyanophyceae</taxon>
        <taxon>Oculatellales</taxon>
        <taxon>Oculatellaceae</taxon>
        <taxon>Thermoleptolyngbya</taxon>
    </lineage>
</organism>
<proteinExistence type="predicted"/>